<protein>
    <submittedName>
        <fullName evidence="3">Uncharacterized protein</fullName>
    </submittedName>
</protein>
<keyword evidence="1" id="KW-1133">Transmembrane helix</keyword>
<dbReference type="Proteomes" id="UP000887574">
    <property type="component" value="Unplaced"/>
</dbReference>
<dbReference type="WBParaSite" id="jg349">
    <property type="protein sequence ID" value="jg349"/>
    <property type="gene ID" value="jg349"/>
</dbReference>
<name>A0A915E7V0_9BILA</name>
<evidence type="ECO:0000313" key="2">
    <source>
        <dbReference type="Proteomes" id="UP000887574"/>
    </source>
</evidence>
<proteinExistence type="predicted"/>
<keyword evidence="2" id="KW-1185">Reference proteome</keyword>
<evidence type="ECO:0000256" key="1">
    <source>
        <dbReference type="SAM" id="Phobius"/>
    </source>
</evidence>
<keyword evidence="1" id="KW-0472">Membrane</keyword>
<dbReference type="AlphaFoldDB" id="A0A915E7V0"/>
<evidence type="ECO:0000313" key="3">
    <source>
        <dbReference type="WBParaSite" id="jg349"/>
    </source>
</evidence>
<keyword evidence="1" id="KW-0812">Transmembrane</keyword>
<organism evidence="2 3">
    <name type="scientific">Ditylenchus dipsaci</name>
    <dbReference type="NCBI Taxonomy" id="166011"/>
    <lineage>
        <taxon>Eukaryota</taxon>
        <taxon>Metazoa</taxon>
        <taxon>Ecdysozoa</taxon>
        <taxon>Nematoda</taxon>
        <taxon>Chromadorea</taxon>
        <taxon>Rhabditida</taxon>
        <taxon>Tylenchina</taxon>
        <taxon>Tylenchomorpha</taxon>
        <taxon>Sphaerularioidea</taxon>
        <taxon>Anguinidae</taxon>
        <taxon>Anguininae</taxon>
        <taxon>Ditylenchus</taxon>
    </lineage>
</organism>
<accession>A0A915E7V0</accession>
<feature type="transmembrane region" description="Helical" evidence="1">
    <location>
        <begin position="61"/>
        <end position="79"/>
    </location>
</feature>
<sequence length="108" mass="12400">MYRARQQLKEQHNPQLLGEYLTQKYDSSHNFNGSSYQEGLTDYANSQYYGAITIGTPRKYLGFYLTLVLLICGCLAEGVQQQILPVFPPEVQLQCINNLPKLKPDFCY</sequence>
<reference evidence="3" key="1">
    <citation type="submission" date="2022-11" db="UniProtKB">
        <authorList>
            <consortium name="WormBaseParasite"/>
        </authorList>
    </citation>
    <scope>IDENTIFICATION</scope>
</reference>